<gene>
    <name evidence="10" type="ORF">SMN809_LOCUS44930</name>
</gene>
<evidence type="ECO:0000256" key="3">
    <source>
        <dbReference type="ARBA" id="ARBA00022679"/>
    </source>
</evidence>
<protein>
    <recommendedName>
        <fullName evidence="1">non-specific serine/threonine protein kinase</fullName>
        <ecNumber evidence="1">2.7.11.1</ecNumber>
    </recommendedName>
</protein>
<dbReference type="FunFam" id="1.10.8.10:FF:000055">
    <property type="entry name" value="Non-specific serine/threonine protein kinase"/>
    <property type="match status" value="1"/>
</dbReference>
<accession>A0A8S3AN25</accession>
<evidence type="ECO:0000256" key="6">
    <source>
        <dbReference type="ARBA" id="ARBA00022840"/>
    </source>
</evidence>
<dbReference type="EMBL" id="CAJOBI010136129">
    <property type="protein sequence ID" value="CAF4746332.1"/>
    <property type="molecule type" value="Genomic_DNA"/>
</dbReference>
<dbReference type="AlphaFoldDB" id="A0A8S3AN25"/>
<dbReference type="GO" id="GO:0005524">
    <property type="term" value="F:ATP binding"/>
    <property type="evidence" value="ECO:0007669"/>
    <property type="project" value="UniProtKB-KW"/>
</dbReference>
<feature type="domain" description="PRKAA1/2 autoinhibitory" evidence="9">
    <location>
        <begin position="9"/>
        <end position="54"/>
    </location>
</feature>
<comment type="catalytic activity">
    <reaction evidence="8">
        <text>L-seryl-[protein] + ATP = O-phospho-L-seryl-[protein] + ADP + H(+)</text>
        <dbReference type="Rhea" id="RHEA:17989"/>
        <dbReference type="Rhea" id="RHEA-COMP:9863"/>
        <dbReference type="Rhea" id="RHEA-COMP:11604"/>
        <dbReference type="ChEBI" id="CHEBI:15378"/>
        <dbReference type="ChEBI" id="CHEBI:29999"/>
        <dbReference type="ChEBI" id="CHEBI:30616"/>
        <dbReference type="ChEBI" id="CHEBI:83421"/>
        <dbReference type="ChEBI" id="CHEBI:456216"/>
        <dbReference type="EC" id="2.7.11.1"/>
    </reaction>
</comment>
<dbReference type="Gene3D" id="1.10.8.10">
    <property type="entry name" value="DNA helicase RuvA subunit, C-terminal domain"/>
    <property type="match status" value="1"/>
</dbReference>
<evidence type="ECO:0000256" key="7">
    <source>
        <dbReference type="ARBA" id="ARBA00047899"/>
    </source>
</evidence>
<dbReference type="CDD" id="cd14336">
    <property type="entry name" value="UBA_AID_AMPKalpha"/>
    <property type="match status" value="1"/>
</dbReference>
<sequence>TGEEGTNIVDLDAIQEVCEKFGVTDAEVQEALLLNDPHDQLVIAYHLIIDNKRIWNE</sequence>
<evidence type="ECO:0000256" key="2">
    <source>
        <dbReference type="ARBA" id="ARBA00022527"/>
    </source>
</evidence>
<keyword evidence="3" id="KW-0808">Transferase</keyword>
<dbReference type="GO" id="GO:0043050">
    <property type="term" value="P:nematode pharyngeal pumping"/>
    <property type="evidence" value="ECO:0007669"/>
    <property type="project" value="UniProtKB-ARBA"/>
</dbReference>
<evidence type="ECO:0000313" key="10">
    <source>
        <dbReference type="EMBL" id="CAF4746332.1"/>
    </source>
</evidence>
<evidence type="ECO:0000256" key="8">
    <source>
        <dbReference type="ARBA" id="ARBA00048679"/>
    </source>
</evidence>
<keyword evidence="5" id="KW-0418">Kinase</keyword>
<dbReference type="Proteomes" id="UP000676336">
    <property type="component" value="Unassembled WGS sequence"/>
</dbReference>
<evidence type="ECO:0000256" key="5">
    <source>
        <dbReference type="ARBA" id="ARBA00022777"/>
    </source>
</evidence>
<comment type="caution">
    <text evidence="10">The sequence shown here is derived from an EMBL/GenBank/DDBJ whole genome shotgun (WGS) entry which is preliminary data.</text>
</comment>
<keyword evidence="6" id="KW-0067">ATP-binding</keyword>
<feature type="non-terminal residue" evidence="10">
    <location>
        <position position="1"/>
    </location>
</feature>
<evidence type="ECO:0000256" key="4">
    <source>
        <dbReference type="ARBA" id="ARBA00022741"/>
    </source>
</evidence>
<reference evidence="10" key="1">
    <citation type="submission" date="2021-02" db="EMBL/GenBank/DDBJ databases">
        <authorList>
            <person name="Nowell W R."/>
        </authorList>
    </citation>
    <scope>NUCLEOTIDE SEQUENCE</scope>
</reference>
<dbReference type="EC" id="2.7.11.1" evidence="1"/>
<proteinExistence type="predicted"/>
<keyword evidence="4" id="KW-0547">Nucleotide-binding</keyword>
<dbReference type="InterPro" id="IPR049020">
    <property type="entry name" value="PRKAA1/2_AID"/>
</dbReference>
<comment type="catalytic activity">
    <reaction evidence="7">
        <text>L-threonyl-[protein] + ATP = O-phospho-L-threonyl-[protein] + ADP + H(+)</text>
        <dbReference type="Rhea" id="RHEA:46608"/>
        <dbReference type="Rhea" id="RHEA-COMP:11060"/>
        <dbReference type="Rhea" id="RHEA-COMP:11605"/>
        <dbReference type="ChEBI" id="CHEBI:15378"/>
        <dbReference type="ChEBI" id="CHEBI:30013"/>
        <dbReference type="ChEBI" id="CHEBI:30616"/>
        <dbReference type="ChEBI" id="CHEBI:61977"/>
        <dbReference type="ChEBI" id="CHEBI:456216"/>
        <dbReference type="EC" id="2.7.11.1"/>
    </reaction>
</comment>
<dbReference type="Pfam" id="PF21147">
    <property type="entry name" value="AMPK_alpha_AID"/>
    <property type="match status" value="1"/>
</dbReference>
<evidence type="ECO:0000256" key="1">
    <source>
        <dbReference type="ARBA" id="ARBA00012513"/>
    </source>
</evidence>
<evidence type="ECO:0000259" key="9">
    <source>
        <dbReference type="Pfam" id="PF21147"/>
    </source>
</evidence>
<feature type="non-terminal residue" evidence="10">
    <location>
        <position position="57"/>
    </location>
</feature>
<name>A0A8S3AN25_9BILA</name>
<organism evidence="10 11">
    <name type="scientific">Rotaria magnacalcarata</name>
    <dbReference type="NCBI Taxonomy" id="392030"/>
    <lineage>
        <taxon>Eukaryota</taxon>
        <taxon>Metazoa</taxon>
        <taxon>Spiralia</taxon>
        <taxon>Gnathifera</taxon>
        <taxon>Rotifera</taxon>
        <taxon>Eurotatoria</taxon>
        <taxon>Bdelloidea</taxon>
        <taxon>Philodinida</taxon>
        <taxon>Philodinidae</taxon>
        <taxon>Rotaria</taxon>
    </lineage>
</organism>
<keyword evidence="2" id="KW-0723">Serine/threonine-protein kinase</keyword>
<dbReference type="GO" id="GO:0004674">
    <property type="term" value="F:protein serine/threonine kinase activity"/>
    <property type="evidence" value="ECO:0007669"/>
    <property type="project" value="UniProtKB-KW"/>
</dbReference>
<evidence type="ECO:0000313" key="11">
    <source>
        <dbReference type="Proteomes" id="UP000676336"/>
    </source>
</evidence>